<dbReference type="InterPro" id="IPR042277">
    <property type="entry name" value="IST1-like"/>
</dbReference>
<dbReference type="AlphaFoldDB" id="A0A5N5N1H5"/>
<feature type="compositionally biased region" description="Basic and acidic residues" evidence="2">
    <location>
        <begin position="325"/>
        <end position="335"/>
    </location>
</feature>
<comment type="similarity">
    <text evidence="1">Belongs to the IST1 family.</text>
</comment>
<dbReference type="Gene3D" id="1.20.1260.60">
    <property type="entry name" value="Vacuolar protein sorting-associated protein Ist1"/>
    <property type="match status" value="1"/>
</dbReference>
<name>A0A5N5N1H5_9ROSI</name>
<evidence type="ECO:0000256" key="2">
    <source>
        <dbReference type="SAM" id="MobiDB-lite"/>
    </source>
</evidence>
<accession>A0A5N5N1H5</accession>
<gene>
    <name evidence="3" type="ORF">DKX38_006059</name>
</gene>
<proteinExistence type="inferred from homology"/>
<evidence type="ECO:0000256" key="1">
    <source>
        <dbReference type="ARBA" id="ARBA00005536"/>
    </source>
</evidence>
<dbReference type="PANTHER" id="PTHR12161:SF65">
    <property type="entry name" value="IST1-LIKE PROTEIN"/>
    <property type="match status" value="1"/>
</dbReference>
<organism evidence="3 4">
    <name type="scientific">Salix brachista</name>
    <dbReference type="NCBI Taxonomy" id="2182728"/>
    <lineage>
        <taxon>Eukaryota</taxon>
        <taxon>Viridiplantae</taxon>
        <taxon>Streptophyta</taxon>
        <taxon>Embryophyta</taxon>
        <taxon>Tracheophyta</taxon>
        <taxon>Spermatophyta</taxon>
        <taxon>Magnoliopsida</taxon>
        <taxon>eudicotyledons</taxon>
        <taxon>Gunneridae</taxon>
        <taxon>Pentapetalae</taxon>
        <taxon>rosids</taxon>
        <taxon>fabids</taxon>
        <taxon>Malpighiales</taxon>
        <taxon>Salicaceae</taxon>
        <taxon>Saliceae</taxon>
        <taxon>Salix</taxon>
    </lineage>
</organism>
<feature type="compositionally biased region" description="Basic and acidic residues" evidence="2">
    <location>
        <begin position="353"/>
        <end position="368"/>
    </location>
</feature>
<keyword evidence="4" id="KW-1185">Reference proteome</keyword>
<protein>
    <recommendedName>
        <fullName evidence="5">IST1-like protein</fullName>
    </recommendedName>
</protein>
<feature type="region of interest" description="Disordered" evidence="2">
    <location>
        <begin position="488"/>
        <end position="532"/>
    </location>
</feature>
<comment type="caution">
    <text evidence="3">The sequence shown here is derived from an EMBL/GenBank/DDBJ whole genome shotgun (WGS) entry which is preliminary data.</text>
</comment>
<reference evidence="4" key="1">
    <citation type="journal article" date="2019" name="Gigascience">
        <title>De novo genome assembly of the endangered Acer yangbiense, a plant species with extremely small populations endemic to Yunnan Province, China.</title>
        <authorList>
            <person name="Yang J."/>
            <person name="Wariss H.M."/>
            <person name="Tao L."/>
            <person name="Zhang R."/>
            <person name="Yun Q."/>
            <person name="Hollingsworth P."/>
            <person name="Dao Z."/>
            <person name="Luo G."/>
            <person name="Guo H."/>
            <person name="Ma Y."/>
            <person name="Sun W."/>
        </authorList>
    </citation>
    <scope>NUCLEOTIDE SEQUENCE [LARGE SCALE GENOMIC DNA]</scope>
    <source>
        <strain evidence="4">cv. br00</strain>
    </source>
</reference>
<dbReference type="GO" id="GO:0015031">
    <property type="term" value="P:protein transport"/>
    <property type="evidence" value="ECO:0007669"/>
    <property type="project" value="InterPro"/>
</dbReference>
<evidence type="ECO:0000313" key="4">
    <source>
        <dbReference type="Proteomes" id="UP000326939"/>
    </source>
</evidence>
<feature type="region of interest" description="Disordered" evidence="2">
    <location>
        <begin position="325"/>
        <end position="430"/>
    </location>
</feature>
<dbReference type="FunFam" id="1.20.1260.60:FF:000002">
    <property type="entry name" value="Vacuolar protein sorting-associated protein IST1"/>
    <property type="match status" value="1"/>
</dbReference>
<dbReference type="Pfam" id="PF03398">
    <property type="entry name" value="Ist1"/>
    <property type="match status" value="1"/>
</dbReference>
<sequence length="532" mass="60099">MVNLEVDCDEGIITDRQDEGFAASCLLRCLRPAANKYCRLNNMARKLDALFGRKLDSIFGRKSKRSKFSSLAKLAVSRISILKNKTQVRFDQAKSDVIQLLNLGHQERALLRVEHVIKNQNMVDVYVMMEDYLHFLNDRVFQLETNKECPDELKEAVSSLIFASSRCGEFPELQEIRGDFVSRFGKQIAACAVELRSNCGVNPKIIQKFSTTQASLESRKKLLKDIASENGIVLHLEEDAPLVAQEKMDFSKPKQHAEDSKSAKFDVTESQARAHVFPEEELSESLKGRKKYKDVAAAAQEAFESAAYAAHAARAAVELSRYDSRDYEPDDRGDSSHGQGSLYDSDGSLTPELRGRYEASEKNKRSNDRMVFNGKYTNDNISSESEDENVGGNGRVHLGFEESRTNPGFDRTLSNSSSDSDRNMWNERNLSPKHHDLDLYRNTNLLADENQHIREYNAVHEDDISYEDENKLPYQSPKWIPLKSHAGAMINPKKGNYEDETARSTTSAENSSARSNIDRKRSSVRTTRARGA</sequence>
<dbReference type="InterPro" id="IPR005061">
    <property type="entry name" value="Ist1"/>
</dbReference>
<evidence type="ECO:0008006" key="5">
    <source>
        <dbReference type="Google" id="ProtNLM"/>
    </source>
</evidence>
<feature type="region of interest" description="Disordered" evidence="2">
    <location>
        <begin position="250"/>
        <end position="269"/>
    </location>
</feature>
<feature type="compositionally biased region" description="Basic and acidic residues" evidence="2">
    <location>
        <begin position="250"/>
        <end position="267"/>
    </location>
</feature>
<feature type="compositionally biased region" description="Polar residues" evidence="2">
    <location>
        <begin position="503"/>
        <end position="515"/>
    </location>
</feature>
<dbReference type="Proteomes" id="UP000326939">
    <property type="component" value="Chromosome 4"/>
</dbReference>
<dbReference type="PANTHER" id="PTHR12161">
    <property type="entry name" value="IST1 FAMILY MEMBER"/>
    <property type="match status" value="1"/>
</dbReference>
<evidence type="ECO:0000313" key="3">
    <source>
        <dbReference type="EMBL" id="KAB5561102.1"/>
    </source>
</evidence>
<dbReference type="EMBL" id="VDCV01000004">
    <property type="protein sequence ID" value="KAB5561102.1"/>
    <property type="molecule type" value="Genomic_DNA"/>
</dbReference>